<dbReference type="AlphaFoldDB" id="A0A8S1RCB4"/>
<sequence>MIKYKQITLVDLKNIEILFVLLLFSCLTFIWFTFISLKFTAIIALTICSITVILKIRWIRIKRQGFLNNISNKLRKILLERSLFDILCDIWYFETIKRHVRVFLSPFLIKKTPEEIIESFEDINPNLKEAILRKGTINLFPEPIKKELIENYIKEDELQDNQDKQLHQQIIQQPLKVEHWDRYSDYEQYTQKKRKNNSQTLLHVISLLMHKPIVHKENHKLNLRKLSSNTKTLLIGSIICIIIQMYFSKSSRRIYKKAFTVVSSMSLLALASTALGVMALSNKKQKTL</sequence>
<evidence type="ECO:0000256" key="1">
    <source>
        <dbReference type="SAM" id="Phobius"/>
    </source>
</evidence>
<keyword evidence="3" id="KW-1185">Reference proteome</keyword>
<gene>
    <name evidence="2" type="ORF">PSON_ATCC_30995.1.T1520065</name>
</gene>
<evidence type="ECO:0008006" key="4">
    <source>
        <dbReference type="Google" id="ProtNLM"/>
    </source>
</evidence>
<keyword evidence="1" id="KW-0472">Membrane</keyword>
<keyword evidence="1" id="KW-1133">Transmembrane helix</keyword>
<evidence type="ECO:0000313" key="3">
    <source>
        <dbReference type="Proteomes" id="UP000692954"/>
    </source>
</evidence>
<name>A0A8S1RCB4_9CILI</name>
<dbReference type="EMBL" id="CAJJDN010000152">
    <property type="protein sequence ID" value="CAD8124600.1"/>
    <property type="molecule type" value="Genomic_DNA"/>
</dbReference>
<feature type="transmembrane region" description="Helical" evidence="1">
    <location>
        <begin position="230"/>
        <end position="247"/>
    </location>
</feature>
<feature type="transmembrane region" description="Helical" evidence="1">
    <location>
        <begin position="39"/>
        <end position="58"/>
    </location>
</feature>
<reference evidence="2" key="1">
    <citation type="submission" date="2021-01" db="EMBL/GenBank/DDBJ databases">
        <authorList>
            <consortium name="Genoscope - CEA"/>
            <person name="William W."/>
        </authorList>
    </citation>
    <scope>NUCLEOTIDE SEQUENCE</scope>
</reference>
<evidence type="ECO:0000313" key="2">
    <source>
        <dbReference type="EMBL" id="CAD8124600.1"/>
    </source>
</evidence>
<proteinExistence type="predicted"/>
<feature type="transmembrane region" description="Helical" evidence="1">
    <location>
        <begin position="259"/>
        <end position="280"/>
    </location>
</feature>
<dbReference type="OrthoDB" id="302466at2759"/>
<keyword evidence="1" id="KW-0812">Transmembrane</keyword>
<protein>
    <recommendedName>
        <fullName evidence="4">Transmembrane protein</fullName>
    </recommendedName>
</protein>
<organism evidence="2 3">
    <name type="scientific">Paramecium sonneborni</name>
    <dbReference type="NCBI Taxonomy" id="65129"/>
    <lineage>
        <taxon>Eukaryota</taxon>
        <taxon>Sar</taxon>
        <taxon>Alveolata</taxon>
        <taxon>Ciliophora</taxon>
        <taxon>Intramacronucleata</taxon>
        <taxon>Oligohymenophorea</taxon>
        <taxon>Peniculida</taxon>
        <taxon>Parameciidae</taxon>
        <taxon>Paramecium</taxon>
    </lineage>
</organism>
<comment type="caution">
    <text evidence="2">The sequence shown here is derived from an EMBL/GenBank/DDBJ whole genome shotgun (WGS) entry which is preliminary data.</text>
</comment>
<dbReference type="Proteomes" id="UP000692954">
    <property type="component" value="Unassembled WGS sequence"/>
</dbReference>
<accession>A0A8S1RCB4</accession>
<feature type="transmembrane region" description="Helical" evidence="1">
    <location>
        <begin position="12"/>
        <end position="33"/>
    </location>
</feature>